<evidence type="ECO:0000256" key="10">
    <source>
        <dbReference type="PIRNR" id="PIRNR006247"/>
    </source>
</evidence>
<name>A0A0L8BHS6_ENSAD</name>
<sequence length="484" mass="52353">MNATIYQSAINIAAKVGLYLSLTMFIPALVDLYFGHPDWKVFAVSACLMGSLSLVTVAATQGGPPPFNRKMGFLLVNLLWLVVSFVGAVPFWLSSVNLDFAEALFESVSGITTTGSTVIAGLDNAPPGILVWRSLLHWLGGIGIVALGLFVMPYLRVGGLSFFKMESSDTTEKPFARIVTFTRAFVLIYIVLTVTCAIIYGYLGMNRFDAINQAMSTIATGGFSTHDASLGYFNSLPILWVATFFMTVSSLPFSVLIIFIVRGRLDTLKDPQIIVFLSYLTVLAIAASLFQRLENGVAFHEALAHSFFTVSSILSTTGFASDDYMLWGDFIVALAFAATFMGGCSGSTAGGMKAYRFIIIFNSIRAGLYKLIYPNAIHTVRYGKALVDIDVQRTVFLFFTAYMMIWAFGSLAMGAFGYDLLTSASAIATALSNVGAGLGPIIGPAGNFSTLSDPALYLLSIMMLLGRLEILTVLVVLTPLFWKD</sequence>
<evidence type="ECO:0000256" key="2">
    <source>
        <dbReference type="ARBA" id="ARBA00022448"/>
    </source>
</evidence>
<evidence type="ECO:0000256" key="7">
    <source>
        <dbReference type="ARBA" id="ARBA00022989"/>
    </source>
</evidence>
<comment type="caution">
    <text evidence="13">The sequence shown here is derived from an EMBL/GenBank/DDBJ whole genome shotgun (WGS) entry which is preliminary data.</text>
</comment>
<evidence type="ECO:0000256" key="9">
    <source>
        <dbReference type="ARBA" id="ARBA00023136"/>
    </source>
</evidence>
<evidence type="ECO:0000256" key="5">
    <source>
        <dbReference type="ARBA" id="ARBA00022692"/>
    </source>
</evidence>
<dbReference type="PIRSF" id="PIRSF006247">
    <property type="entry name" value="TrkH"/>
    <property type="match status" value="1"/>
</dbReference>
<keyword evidence="5 12" id="KW-0812">Transmembrane</keyword>
<proteinExistence type="inferred from homology"/>
<evidence type="ECO:0000256" key="6">
    <source>
        <dbReference type="ARBA" id="ARBA00022958"/>
    </source>
</evidence>
<accession>A0A0L8BHS6</accession>
<evidence type="ECO:0000256" key="1">
    <source>
        <dbReference type="ARBA" id="ARBA00004651"/>
    </source>
</evidence>
<comment type="subcellular location">
    <subcellularLocation>
        <location evidence="10">Cell inner membrane</location>
        <topology evidence="10">Multi-pass membrane protein</topology>
    </subcellularLocation>
    <subcellularLocation>
        <location evidence="1">Cell membrane</location>
        <topology evidence="1">Multi-pass membrane protein</topology>
    </subcellularLocation>
</comment>
<dbReference type="Pfam" id="PF02386">
    <property type="entry name" value="TrkH"/>
    <property type="match status" value="2"/>
</dbReference>
<dbReference type="PANTHER" id="PTHR32024">
    <property type="entry name" value="TRK SYSTEM POTASSIUM UPTAKE PROTEIN TRKG-RELATED"/>
    <property type="match status" value="1"/>
</dbReference>
<comment type="similarity">
    <text evidence="10">Belongs to the TrkH potassium transport family.</text>
</comment>
<dbReference type="OrthoDB" id="9810952at2"/>
<feature type="binding site" evidence="11">
    <location>
        <position position="113"/>
    </location>
    <ligand>
        <name>K(+)</name>
        <dbReference type="ChEBI" id="CHEBI:29103"/>
    </ligand>
</feature>
<feature type="binding site" evidence="11">
    <location>
        <position position="433"/>
    </location>
    <ligand>
        <name>K(+)</name>
        <dbReference type="ChEBI" id="CHEBI:29103"/>
    </ligand>
</feature>
<evidence type="ECO:0000256" key="3">
    <source>
        <dbReference type="ARBA" id="ARBA00022475"/>
    </source>
</evidence>
<feature type="transmembrane region" description="Helical" evidence="12">
    <location>
        <begin position="238"/>
        <end position="261"/>
    </location>
</feature>
<keyword evidence="10" id="KW-0997">Cell inner membrane</keyword>
<evidence type="ECO:0000256" key="4">
    <source>
        <dbReference type="ARBA" id="ARBA00022538"/>
    </source>
</evidence>
<protein>
    <recommendedName>
        <fullName evidence="10">Trk system potassium uptake protein</fullName>
    </recommendedName>
</protein>
<dbReference type="GO" id="GO:0046872">
    <property type="term" value="F:metal ion binding"/>
    <property type="evidence" value="ECO:0007669"/>
    <property type="project" value="UniProtKB-KW"/>
</dbReference>
<feature type="transmembrane region" description="Helical" evidence="12">
    <location>
        <begin position="424"/>
        <end position="443"/>
    </location>
</feature>
<keyword evidence="11" id="KW-0479">Metal-binding</keyword>
<feature type="binding site" evidence="11">
    <location>
        <position position="114"/>
    </location>
    <ligand>
        <name>K(+)</name>
        <dbReference type="ChEBI" id="CHEBI:29103"/>
    </ligand>
</feature>
<comment type="function">
    <text evidence="10">Low-affinity potassium transport system. Interacts with Trk system potassium uptake protein TrkA.</text>
</comment>
<keyword evidence="3 10" id="KW-1003">Cell membrane</keyword>
<feature type="transmembrane region" description="Helical" evidence="12">
    <location>
        <begin position="12"/>
        <end position="35"/>
    </location>
</feature>
<feature type="binding site" evidence="11">
    <location>
        <position position="317"/>
    </location>
    <ligand>
        <name>K(+)</name>
        <dbReference type="ChEBI" id="CHEBI:29103"/>
    </ligand>
</feature>
<evidence type="ECO:0000313" key="14">
    <source>
        <dbReference type="Proteomes" id="UP000037425"/>
    </source>
</evidence>
<keyword evidence="4 10" id="KW-0633">Potassium transport</keyword>
<dbReference type="Proteomes" id="UP000037425">
    <property type="component" value="Unassembled WGS sequence"/>
</dbReference>
<gene>
    <name evidence="13" type="ORF">AC244_27700</name>
</gene>
<organism evidence="13 14">
    <name type="scientific">Ensifer adhaerens</name>
    <name type="common">Sinorhizobium morelense</name>
    <dbReference type="NCBI Taxonomy" id="106592"/>
    <lineage>
        <taxon>Bacteria</taxon>
        <taxon>Pseudomonadati</taxon>
        <taxon>Pseudomonadota</taxon>
        <taxon>Alphaproteobacteria</taxon>
        <taxon>Hyphomicrobiales</taxon>
        <taxon>Rhizobiaceae</taxon>
        <taxon>Sinorhizobium/Ensifer group</taxon>
        <taxon>Ensifer</taxon>
    </lineage>
</organism>
<keyword evidence="2 10" id="KW-0813">Transport</keyword>
<dbReference type="InterPro" id="IPR004772">
    <property type="entry name" value="TrkH"/>
</dbReference>
<keyword evidence="7 12" id="KW-1133">Transmembrane helix</keyword>
<reference evidence="14" key="1">
    <citation type="submission" date="2015-07" db="EMBL/GenBank/DDBJ databases">
        <title>Whole genome sequence of an Ensifer adhaerens strain isolated from a cave pool in the Wind Cave National Park.</title>
        <authorList>
            <person name="Eng W.W.H."/>
            <person name="Gan H.M."/>
            <person name="Barton H.A."/>
            <person name="Savka M.A."/>
        </authorList>
    </citation>
    <scope>NUCLEOTIDE SEQUENCE [LARGE SCALE GENOMIC DNA]</scope>
    <source>
        <strain evidence="14">SD006</strain>
    </source>
</reference>
<evidence type="ECO:0000256" key="8">
    <source>
        <dbReference type="ARBA" id="ARBA00023065"/>
    </source>
</evidence>
<dbReference type="InterPro" id="IPR003445">
    <property type="entry name" value="Cat_transpt"/>
</dbReference>
<keyword evidence="8 10" id="KW-0406">Ion transport</keyword>
<evidence type="ECO:0000313" key="13">
    <source>
        <dbReference type="EMBL" id="KOF14256.1"/>
    </source>
</evidence>
<feature type="binding site" evidence="11">
    <location>
        <position position="316"/>
    </location>
    <ligand>
        <name>K(+)</name>
        <dbReference type="ChEBI" id="CHEBI:29103"/>
    </ligand>
</feature>
<feature type="transmembrane region" description="Helical" evidence="12">
    <location>
        <begin position="41"/>
        <end position="60"/>
    </location>
</feature>
<feature type="transmembrane region" description="Helical" evidence="12">
    <location>
        <begin position="135"/>
        <end position="157"/>
    </location>
</feature>
<dbReference type="PATRIC" id="fig|106592.7.peg.4340"/>
<dbReference type="GO" id="GO:0005886">
    <property type="term" value="C:plasma membrane"/>
    <property type="evidence" value="ECO:0007669"/>
    <property type="project" value="UniProtKB-SubCell"/>
</dbReference>
<feature type="transmembrane region" description="Helical" evidence="12">
    <location>
        <begin position="273"/>
        <end position="290"/>
    </location>
</feature>
<feature type="transmembrane region" description="Helical" evidence="12">
    <location>
        <begin position="455"/>
        <end position="482"/>
    </location>
</feature>
<feature type="transmembrane region" description="Helical" evidence="12">
    <location>
        <begin position="72"/>
        <end position="93"/>
    </location>
</feature>
<feature type="binding site" evidence="11">
    <location>
        <position position="434"/>
    </location>
    <ligand>
        <name>K(+)</name>
        <dbReference type="ChEBI" id="CHEBI:29103"/>
    </ligand>
</feature>
<dbReference type="EMBL" id="LGAP01000028">
    <property type="protein sequence ID" value="KOF14256.1"/>
    <property type="molecule type" value="Genomic_DNA"/>
</dbReference>
<feature type="transmembrane region" description="Helical" evidence="12">
    <location>
        <begin position="178"/>
        <end position="203"/>
    </location>
</feature>
<keyword evidence="9 10" id="KW-0472">Membrane</keyword>
<dbReference type="GO" id="GO:0015379">
    <property type="term" value="F:potassium:chloride symporter activity"/>
    <property type="evidence" value="ECO:0007669"/>
    <property type="project" value="InterPro"/>
</dbReference>
<feature type="transmembrane region" description="Helical" evidence="12">
    <location>
        <begin position="394"/>
        <end position="418"/>
    </location>
</feature>
<dbReference type="PANTHER" id="PTHR32024:SF3">
    <property type="entry name" value="TRK SYSTEM POTASSIUM UPTAKE PROTEIN"/>
    <property type="match status" value="1"/>
</dbReference>
<keyword evidence="6 10" id="KW-0630">Potassium</keyword>
<evidence type="ECO:0000256" key="11">
    <source>
        <dbReference type="PIRSR" id="PIRSR006247-1"/>
    </source>
</evidence>
<evidence type="ECO:0000256" key="12">
    <source>
        <dbReference type="SAM" id="Phobius"/>
    </source>
</evidence>
<dbReference type="AlphaFoldDB" id="A0A0L8BHS6"/>
<feature type="binding site" evidence="11">
    <location>
        <position position="221"/>
    </location>
    <ligand>
        <name>K(+)</name>
        <dbReference type="ChEBI" id="CHEBI:29103"/>
    </ligand>
</feature>
<feature type="transmembrane region" description="Helical" evidence="12">
    <location>
        <begin position="327"/>
        <end position="348"/>
    </location>
</feature>